<gene>
    <name evidence="2" type="ORF">BJ554DRAFT_5691</name>
</gene>
<name>A0A8H7ZZ55_9FUNG</name>
<feature type="region of interest" description="Disordered" evidence="1">
    <location>
        <begin position="15"/>
        <end position="36"/>
    </location>
</feature>
<dbReference type="AlphaFoldDB" id="A0A8H7ZZ55"/>
<comment type="caution">
    <text evidence="2">The sequence shown here is derived from an EMBL/GenBank/DDBJ whole genome shotgun (WGS) entry which is preliminary data.</text>
</comment>
<feature type="compositionally biased region" description="Gly residues" evidence="1">
    <location>
        <begin position="19"/>
        <end position="30"/>
    </location>
</feature>
<dbReference type="EMBL" id="JAEFCI010002744">
    <property type="protein sequence ID" value="KAG5462027.1"/>
    <property type="molecule type" value="Genomic_DNA"/>
</dbReference>
<protein>
    <submittedName>
        <fullName evidence="2">Uncharacterized protein</fullName>
    </submittedName>
</protein>
<keyword evidence="3" id="KW-1185">Reference proteome</keyword>
<dbReference type="Proteomes" id="UP000673691">
    <property type="component" value="Unassembled WGS sequence"/>
</dbReference>
<organism evidence="2 3">
    <name type="scientific">Olpidium bornovanus</name>
    <dbReference type="NCBI Taxonomy" id="278681"/>
    <lineage>
        <taxon>Eukaryota</taxon>
        <taxon>Fungi</taxon>
        <taxon>Fungi incertae sedis</taxon>
        <taxon>Olpidiomycota</taxon>
        <taxon>Olpidiomycotina</taxon>
        <taxon>Olpidiomycetes</taxon>
        <taxon>Olpidiales</taxon>
        <taxon>Olpidiaceae</taxon>
        <taxon>Olpidium</taxon>
    </lineage>
</organism>
<accession>A0A8H7ZZ55</accession>
<reference evidence="2 3" key="1">
    <citation type="journal article" name="Sci. Rep.">
        <title>Genome-scale phylogenetic analyses confirm Olpidium as the closest living zoosporic fungus to the non-flagellated, terrestrial fungi.</title>
        <authorList>
            <person name="Chang Y."/>
            <person name="Rochon D."/>
            <person name="Sekimoto S."/>
            <person name="Wang Y."/>
            <person name="Chovatia M."/>
            <person name="Sandor L."/>
            <person name="Salamov A."/>
            <person name="Grigoriev I.V."/>
            <person name="Stajich J.E."/>
            <person name="Spatafora J.W."/>
        </authorList>
    </citation>
    <scope>NUCLEOTIDE SEQUENCE [LARGE SCALE GENOMIC DNA]</scope>
    <source>
        <strain evidence="2">S191</strain>
    </source>
</reference>
<proteinExistence type="predicted"/>
<evidence type="ECO:0000313" key="3">
    <source>
        <dbReference type="Proteomes" id="UP000673691"/>
    </source>
</evidence>
<evidence type="ECO:0000256" key="1">
    <source>
        <dbReference type="SAM" id="MobiDB-lite"/>
    </source>
</evidence>
<evidence type="ECO:0000313" key="2">
    <source>
        <dbReference type="EMBL" id="KAG5462027.1"/>
    </source>
</evidence>
<feature type="non-terminal residue" evidence="2">
    <location>
        <position position="1"/>
    </location>
</feature>
<sequence>LPVLAVAGAPFAARARNRSGGGGFPAGGGEYLSPQDEGETQVQLGLCVWPPPGFLRTSKPPAGQPPAVITLKTWQSIGPHDVWASARERSTAAKQRTVA</sequence>